<organism evidence="1 2">
    <name type="scientific">Apiospora arundinis</name>
    <dbReference type="NCBI Taxonomy" id="335852"/>
    <lineage>
        <taxon>Eukaryota</taxon>
        <taxon>Fungi</taxon>
        <taxon>Dikarya</taxon>
        <taxon>Ascomycota</taxon>
        <taxon>Pezizomycotina</taxon>
        <taxon>Sordariomycetes</taxon>
        <taxon>Xylariomycetidae</taxon>
        <taxon>Amphisphaeriales</taxon>
        <taxon>Apiosporaceae</taxon>
        <taxon>Apiospora</taxon>
    </lineage>
</organism>
<evidence type="ECO:0000313" key="2">
    <source>
        <dbReference type="Proteomes" id="UP001390339"/>
    </source>
</evidence>
<protein>
    <submittedName>
        <fullName evidence="1">Uncharacterized protein</fullName>
    </submittedName>
</protein>
<sequence>METATFYITHRFPCGHSAIYEHPAIVLRKMTRAGLVPRDQEFSQITVHLGTSDRCNMCPPAKPPRTTTTTTTMQHIVPDDDIVKQHGNDCAERKNTATPPSLLKHTFCCEHNVRRPMHESVLAKLRKHEVIPPNHGSGAAEKGEAIVLEVESSYCEACQEAKMREVHESLRALQRDLDLDLDDDPAADNEQSLRRREDKLRDVFLQLEEAHLTAELAPRHFRGSLRVFVEICVEAIAPPGRLRDWVQTLTANDYLVGDVRKAVEERLRRKDQVQ</sequence>
<dbReference type="Proteomes" id="UP001390339">
    <property type="component" value="Unassembled WGS sequence"/>
</dbReference>
<gene>
    <name evidence="1" type="ORF">PGQ11_009971</name>
</gene>
<reference evidence="1 2" key="1">
    <citation type="journal article" date="2024" name="IMA Fungus">
        <title>Apiospora arundinis, a panoply of carbohydrate-active enzymes and secondary metabolites.</title>
        <authorList>
            <person name="Sorensen T."/>
            <person name="Petersen C."/>
            <person name="Muurmann A.T."/>
            <person name="Christiansen J.V."/>
            <person name="Brundto M.L."/>
            <person name="Overgaard C.K."/>
            <person name="Boysen A.T."/>
            <person name="Wollenberg R.D."/>
            <person name="Larsen T.O."/>
            <person name="Sorensen J.L."/>
            <person name="Nielsen K.L."/>
            <person name="Sondergaard T.E."/>
        </authorList>
    </citation>
    <scope>NUCLEOTIDE SEQUENCE [LARGE SCALE GENOMIC DNA]</scope>
    <source>
        <strain evidence="1 2">AAU 773</strain>
    </source>
</reference>
<dbReference type="EMBL" id="JAPCWZ010000006">
    <property type="protein sequence ID" value="KAK8859237.1"/>
    <property type="molecule type" value="Genomic_DNA"/>
</dbReference>
<evidence type="ECO:0000313" key="1">
    <source>
        <dbReference type="EMBL" id="KAK8859237.1"/>
    </source>
</evidence>
<comment type="caution">
    <text evidence="1">The sequence shown here is derived from an EMBL/GenBank/DDBJ whole genome shotgun (WGS) entry which is preliminary data.</text>
</comment>
<name>A0ABR2I8V3_9PEZI</name>
<keyword evidence="2" id="KW-1185">Reference proteome</keyword>
<proteinExistence type="predicted"/>
<accession>A0ABR2I8V3</accession>